<dbReference type="Proteomes" id="UP000320338">
    <property type="component" value="Unassembled WGS sequence"/>
</dbReference>
<dbReference type="PRINTS" id="PR00502">
    <property type="entry name" value="NUDIXFAMILY"/>
</dbReference>
<feature type="domain" description="Nudix hydrolase" evidence="4">
    <location>
        <begin position="293"/>
        <end position="421"/>
    </location>
</feature>
<evidence type="ECO:0000256" key="3">
    <source>
        <dbReference type="ARBA" id="ARBA00022801"/>
    </source>
</evidence>
<reference evidence="5 6" key="1">
    <citation type="submission" date="2019-06" db="EMBL/GenBank/DDBJ databases">
        <title>Whole genome shotgun sequence of Pseudonocardia hydrocarbonoxydans NBRC 14498.</title>
        <authorList>
            <person name="Hosoyama A."/>
            <person name="Uohara A."/>
            <person name="Ohji S."/>
            <person name="Ichikawa N."/>
        </authorList>
    </citation>
    <scope>NUCLEOTIDE SEQUENCE [LARGE SCALE GENOMIC DNA]</scope>
    <source>
        <strain evidence="5 6">NBRC 14498</strain>
    </source>
</reference>
<name>A0A4Y3WKY6_9PSEU</name>
<comment type="cofactor">
    <cofactor evidence="1">
        <name>Mg(2+)</name>
        <dbReference type="ChEBI" id="CHEBI:18420"/>
    </cofactor>
</comment>
<evidence type="ECO:0000256" key="1">
    <source>
        <dbReference type="ARBA" id="ARBA00001946"/>
    </source>
</evidence>
<dbReference type="InterPro" id="IPR015797">
    <property type="entry name" value="NUDIX_hydrolase-like_dom_sf"/>
</dbReference>
<evidence type="ECO:0000313" key="5">
    <source>
        <dbReference type="EMBL" id="GEC18016.1"/>
    </source>
</evidence>
<proteinExistence type="inferred from homology"/>
<accession>A0A4Y3WKY6</accession>
<evidence type="ECO:0000256" key="2">
    <source>
        <dbReference type="ARBA" id="ARBA00005582"/>
    </source>
</evidence>
<dbReference type="InterPro" id="IPR020476">
    <property type="entry name" value="Nudix_hydrolase"/>
</dbReference>
<dbReference type="PROSITE" id="PS00893">
    <property type="entry name" value="NUDIX_BOX"/>
    <property type="match status" value="1"/>
</dbReference>
<dbReference type="AlphaFoldDB" id="A0A4Y3WKY6"/>
<dbReference type="PANTHER" id="PTHR43046:SF14">
    <property type="entry name" value="MUTT_NUDIX FAMILY PROTEIN"/>
    <property type="match status" value="1"/>
</dbReference>
<evidence type="ECO:0000313" key="6">
    <source>
        <dbReference type="Proteomes" id="UP000320338"/>
    </source>
</evidence>
<evidence type="ECO:0000259" key="4">
    <source>
        <dbReference type="PROSITE" id="PS51462"/>
    </source>
</evidence>
<dbReference type="Gene3D" id="3.90.79.10">
    <property type="entry name" value="Nucleoside Triphosphate Pyrophosphohydrolase"/>
    <property type="match status" value="1"/>
</dbReference>
<dbReference type="PROSITE" id="PS51462">
    <property type="entry name" value="NUDIX"/>
    <property type="match status" value="1"/>
</dbReference>
<gene>
    <name evidence="5" type="ORF">PHY01_02990</name>
</gene>
<dbReference type="Pfam" id="PF00293">
    <property type="entry name" value="NUDIX"/>
    <property type="match status" value="1"/>
</dbReference>
<comment type="similarity">
    <text evidence="2">Belongs to the Nudix hydrolase family.</text>
</comment>
<organism evidence="5 6">
    <name type="scientific">Pseudonocardia hydrocarbonoxydans</name>
    <dbReference type="NCBI Taxonomy" id="76726"/>
    <lineage>
        <taxon>Bacteria</taxon>
        <taxon>Bacillati</taxon>
        <taxon>Actinomycetota</taxon>
        <taxon>Actinomycetes</taxon>
        <taxon>Pseudonocardiales</taxon>
        <taxon>Pseudonocardiaceae</taxon>
        <taxon>Pseudonocardia</taxon>
    </lineage>
</organism>
<dbReference type="EMBL" id="BJNG01000003">
    <property type="protein sequence ID" value="GEC18016.1"/>
    <property type="molecule type" value="Genomic_DNA"/>
</dbReference>
<keyword evidence="6" id="KW-1185">Reference proteome</keyword>
<dbReference type="InterPro" id="IPR020084">
    <property type="entry name" value="NUDIX_hydrolase_CS"/>
</dbReference>
<comment type="caution">
    <text evidence="5">The sequence shown here is derived from an EMBL/GenBank/DDBJ whole genome shotgun (WGS) entry which is preliminary data.</text>
</comment>
<dbReference type="GO" id="GO:0016787">
    <property type="term" value="F:hydrolase activity"/>
    <property type="evidence" value="ECO:0007669"/>
    <property type="project" value="UniProtKB-KW"/>
</dbReference>
<sequence>MHTPSPVRTLVVMDSAPPLTPSIGSVARTRLAGDAATVVGWLRVLTREDGAAEVAAALDALVALRTDLRSLRPVLDKEWTVALRGGLDEMTGVLARIAALDGESRLLLECGGDGPAREILRATAAERAALVAAVPAALDPETGAALAFLASGREPAPLRAAAPVGDPGLPAAVLLPPMLHRRWRKLVKETPVQDLESLHRRAAELVVVVEVAARLEFPVIGLWPAADALRTAAAAALRVCAAHELKQRLPACPTRRELARIVTRRVWVTRQVEKALAGVAALGHLLPADDDGPAKVAGGGLVARPGPAGPEVLLVHRVRHGDWSIPKGATAPGETVQECALREVREETGLRCRMGAEIHSVRYRDRNNRAKHVRFWHMTPVGTAAPPDPAEIDEVRWVPLDDAPALLTRGRDRAVVAAFAREHGAGRAA</sequence>
<protein>
    <recommendedName>
        <fullName evidence="4">Nudix hydrolase domain-containing protein</fullName>
    </recommendedName>
</protein>
<dbReference type="SUPFAM" id="SSF55811">
    <property type="entry name" value="Nudix"/>
    <property type="match status" value="1"/>
</dbReference>
<dbReference type="PANTHER" id="PTHR43046">
    <property type="entry name" value="GDP-MANNOSE MANNOSYL HYDROLASE"/>
    <property type="match status" value="1"/>
</dbReference>
<keyword evidence="3" id="KW-0378">Hydrolase</keyword>
<dbReference type="CDD" id="cd03673">
    <property type="entry name" value="NUDIX_Ap6A_hydrolase"/>
    <property type="match status" value="1"/>
</dbReference>
<dbReference type="InterPro" id="IPR000086">
    <property type="entry name" value="NUDIX_hydrolase_dom"/>
</dbReference>